<accession>A0A4P6K763</accession>
<dbReference type="OrthoDB" id="9800666at2"/>
<sequence length="73" mass="7746">MPANALLKEKENPSICPLSSFPLSGSLGLQQAGNGNQVEYNGHLLYTYIGNMSPGQVTGHNVNNWFVAALALS</sequence>
<dbReference type="KEGG" id="kbs:EPA93_12725"/>
<gene>
    <name evidence="1" type="ORF">EPA93_12725</name>
</gene>
<dbReference type="Pfam" id="PF03640">
    <property type="entry name" value="Lipoprotein_15"/>
    <property type="match status" value="1"/>
</dbReference>
<dbReference type="AlphaFoldDB" id="A0A4P6K763"/>
<keyword evidence="2" id="KW-1185">Reference proteome</keyword>
<evidence type="ECO:0000313" key="1">
    <source>
        <dbReference type="EMBL" id="QBD83456.1"/>
    </source>
</evidence>
<organism evidence="1 2">
    <name type="scientific">Ktedonosporobacter rubrisoli</name>
    <dbReference type="NCBI Taxonomy" id="2509675"/>
    <lineage>
        <taxon>Bacteria</taxon>
        <taxon>Bacillati</taxon>
        <taxon>Chloroflexota</taxon>
        <taxon>Ktedonobacteria</taxon>
        <taxon>Ktedonobacterales</taxon>
        <taxon>Ktedonosporobacteraceae</taxon>
        <taxon>Ktedonosporobacter</taxon>
    </lineage>
</organism>
<proteinExistence type="predicted"/>
<reference evidence="1 2" key="1">
    <citation type="submission" date="2019-01" db="EMBL/GenBank/DDBJ databases">
        <title>Ktedonosporobacter rubrisoli SCAWS-G2.</title>
        <authorList>
            <person name="Huang Y."/>
            <person name="Yan B."/>
        </authorList>
    </citation>
    <scope>NUCLEOTIDE SEQUENCE [LARGE SCALE GENOMIC DNA]</scope>
    <source>
        <strain evidence="1 2">SCAWS-G2</strain>
    </source>
</reference>
<evidence type="ECO:0000313" key="2">
    <source>
        <dbReference type="Proteomes" id="UP000290365"/>
    </source>
</evidence>
<name>A0A4P6K763_KTERU</name>
<dbReference type="EMBL" id="CP035758">
    <property type="protein sequence ID" value="QBD83456.1"/>
    <property type="molecule type" value="Genomic_DNA"/>
</dbReference>
<protein>
    <submittedName>
        <fullName evidence="1">Uncharacterized protein</fullName>
    </submittedName>
</protein>
<dbReference type="InterPro" id="IPR005297">
    <property type="entry name" value="Lipoprotein_repeat"/>
</dbReference>
<dbReference type="Proteomes" id="UP000290365">
    <property type="component" value="Chromosome"/>
</dbReference>